<dbReference type="AlphaFoldDB" id="A0A397V8J0"/>
<evidence type="ECO:0000259" key="3">
    <source>
        <dbReference type="PROSITE" id="PS51459"/>
    </source>
</evidence>
<keyword evidence="5" id="KW-1185">Reference proteome</keyword>
<dbReference type="Gene3D" id="1.10.3290.10">
    <property type="entry name" value="Fido-like domain"/>
    <property type="match status" value="1"/>
</dbReference>
<feature type="binding site" evidence="2">
    <location>
        <begin position="308"/>
        <end position="315"/>
    </location>
    <ligand>
        <name>ATP</name>
        <dbReference type="ChEBI" id="CHEBI:30616"/>
    </ligand>
</feature>
<name>A0A397V8J0_9GLOM</name>
<evidence type="ECO:0000256" key="2">
    <source>
        <dbReference type="PIRSR" id="PIRSR640198-2"/>
    </source>
</evidence>
<proteinExistence type="predicted"/>
<dbReference type="PANTHER" id="PTHR13504:SF38">
    <property type="entry name" value="FIDO DOMAIN-CONTAINING PROTEIN"/>
    <property type="match status" value="1"/>
</dbReference>
<protein>
    <submittedName>
        <fullName evidence="4">Fido domain-containing protein</fullName>
    </submittedName>
</protein>
<reference evidence="4 5" key="1">
    <citation type="submission" date="2018-06" db="EMBL/GenBank/DDBJ databases">
        <title>Comparative genomics reveals the genomic features of Rhizophagus irregularis, R. cerebriforme, R. diaphanum and Gigaspora rosea, and their symbiotic lifestyle signature.</title>
        <authorList>
            <person name="Morin E."/>
            <person name="San Clemente H."/>
            <person name="Chen E.C.H."/>
            <person name="De La Providencia I."/>
            <person name="Hainaut M."/>
            <person name="Kuo A."/>
            <person name="Kohler A."/>
            <person name="Murat C."/>
            <person name="Tang N."/>
            <person name="Roy S."/>
            <person name="Loubradou J."/>
            <person name="Henrissat B."/>
            <person name="Grigoriev I.V."/>
            <person name="Corradi N."/>
            <person name="Roux C."/>
            <person name="Martin F.M."/>
        </authorList>
    </citation>
    <scope>NUCLEOTIDE SEQUENCE [LARGE SCALE GENOMIC DNA]</scope>
    <source>
        <strain evidence="4 5">DAOM 194757</strain>
    </source>
</reference>
<organism evidence="4 5">
    <name type="scientific">Gigaspora rosea</name>
    <dbReference type="NCBI Taxonomy" id="44941"/>
    <lineage>
        <taxon>Eukaryota</taxon>
        <taxon>Fungi</taxon>
        <taxon>Fungi incertae sedis</taxon>
        <taxon>Mucoromycota</taxon>
        <taxon>Glomeromycotina</taxon>
        <taxon>Glomeromycetes</taxon>
        <taxon>Diversisporales</taxon>
        <taxon>Gigasporaceae</taxon>
        <taxon>Gigaspora</taxon>
    </lineage>
</organism>
<feature type="active site" evidence="1">
    <location>
        <position position="304"/>
    </location>
</feature>
<dbReference type="PROSITE" id="PS51459">
    <property type="entry name" value="FIDO"/>
    <property type="match status" value="1"/>
</dbReference>
<keyword evidence="2" id="KW-0067">ATP-binding</keyword>
<dbReference type="PANTHER" id="PTHR13504">
    <property type="entry name" value="FIDO DOMAIN-CONTAINING PROTEIN DDB_G0283145"/>
    <property type="match status" value="1"/>
</dbReference>
<dbReference type="InterPro" id="IPR040198">
    <property type="entry name" value="Fido_containing"/>
</dbReference>
<evidence type="ECO:0000313" key="4">
    <source>
        <dbReference type="EMBL" id="RIB18231.1"/>
    </source>
</evidence>
<dbReference type="SUPFAM" id="SSF140931">
    <property type="entry name" value="Fic-like"/>
    <property type="match status" value="1"/>
</dbReference>
<dbReference type="InterPro" id="IPR003812">
    <property type="entry name" value="Fido"/>
</dbReference>
<keyword evidence="2" id="KW-0547">Nucleotide-binding</keyword>
<dbReference type="EMBL" id="QKWP01000552">
    <property type="protein sequence ID" value="RIB18231.1"/>
    <property type="molecule type" value="Genomic_DNA"/>
</dbReference>
<evidence type="ECO:0000313" key="5">
    <source>
        <dbReference type="Proteomes" id="UP000266673"/>
    </source>
</evidence>
<dbReference type="Proteomes" id="UP000266673">
    <property type="component" value="Unassembled WGS sequence"/>
</dbReference>
<accession>A0A397V8J0</accession>
<gene>
    <name evidence="4" type="ORF">C2G38_2037075</name>
</gene>
<dbReference type="InterPro" id="IPR036597">
    <property type="entry name" value="Fido-like_dom_sf"/>
</dbReference>
<evidence type="ECO:0000256" key="1">
    <source>
        <dbReference type="PIRSR" id="PIRSR640198-1"/>
    </source>
</evidence>
<feature type="domain" description="Fido" evidence="3">
    <location>
        <begin position="212"/>
        <end position="362"/>
    </location>
</feature>
<comment type="caution">
    <text evidence="4">The sequence shown here is derived from an EMBL/GenBank/DDBJ whole genome shotgun (WGS) entry which is preliminary data.</text>
</comment>
<dbReference type="GO" id="GO:0005524">
    <property type="term" value="F:ATP binding"/>
    <property type="evidence" value="ECO:0007669"/>
    <property type="project" value="UniProtKB-KW"/>
</dbReference>
<dbReference type="OrthoDB" id="439046at2759"/>
<dbReference type="Pfam" id="PF02661">
    <property type="entry name" value="Fic"/>
    <property type="match status" value="1"/>
</dbReference>
<sequence length="373" mass="43984">MLRRTIPPLMSSVFAYGVRKGQFRLLFSSSIKSHITAQQERERLELLGKGQFRLLFSPSIKSHEIIAQQERERLELLGKIYLPLYEASKGPGWTELLESGKLWEDHFQPFRWTSRDYVFLKNPGYRHFTTCYRKFYALELCHRREYIGNTRYTTNLGEVEKKQLGYFFGRSKAFASWPRSLSDKPENEVLEIRNHLLATYLVSKLVELEREINLDDIKDINRVLLRDMPMEKFAWEEDDINYAGEFRKIEVMASHAHLTVYPYPQEVPALMKRFIEFRDESIKSKSLHPLIIISRIFSSFNHVHPFIDGNGRVARLIMAYYLTRNGYPPIVFRHVTPGSMATCMYMAQAGNDLTFLYNLVLRNMINILIRYQQ</sequence>